<name>A0AAD9QCA1_ACRCE</name>
<evidence type="ECO:0000256" key="1">
    <source>
        <dbReference type="SAM" id="MobiDB-lite"/>
    </source>
</evidence>
<dbReference type="AlphaFoldDB" id="A0AAD9QCA1"/>
<gene>
    <name evidence="2" type="ORF">P5673_018870</name>
</gene>
<protein>
    <submittedName>
        <fullName evidence="2">Uncharacterized protein</fullName>
    </submittedName>
</protein>
<reference evidence="2" key="2">
    <citation type="journal article" date="2023" name="Science">
        <title>Genomic signatures of disease resistance in endangered staghorn corals.</title>
        <authorList>
            <person name="Vollmer S.V."/>
            <person name="Selwyn J.D."/>
            <person name="Despard B.A."/>
            <person name="Roesel C.L."/>
        </authorList>
    </citation>
    <scope>NUCLEOTIDE SEQUENCE</scope>
    <source>
        <strain evidence="2">K2</strain>
    </source>
</reference>
<dbReference type="Proteomes" id="UP001249851">
    <property type="component" value="Unassembled WGS sequence"/>
</dbReference>
<feature type="compositionally biased region" description="Low complexity" evidence="1">
    <location>
        <begin position="251"/>
        <end position="260"/>
    </location>
</feature>
<accession>A0AAD9QCA1</accession>
<proteinExistence type="predicted"/>
<feature type="region of interest" description="Disordered" evidence="1">
    <location>
        <begin position="251"/>
        <end position="280"/>
    </location>
</feature>
<feature type="region of interest" description="Disordered" evidence="1">
    <location>
        <begin position="136"/>
        <end position="164"/>
    </location>
</feature>
<comment type="caution">
    <text evidence="2">The sequence shown here is derived from an EMBL/GenBank/DDBJ whole genome shotgun (WGS) entry which is preliminary data.</text>
</comment>
<keyword evidence="3" id="KW-1185">Reference proteome</keyword>
<reference evidence="2" key="1">
    <citation type="journal article" date="2023" name="G3 (Bethesda)">
        <title>Whole genome assembly and annotation of the endangered Caribbean coral Acropora cervicornis.</title>
        <authorList>
            <person name="Selwyn J.D."/>
            <person name="Vollmer S.V."/>
        </authorList>
    </citation>
    <scope>NUCLEOTIDE SEQUENCE</scope>
    <source>
        <strain evidence="2">K2</strain>
    </source>
</reference>
<evidence type="ECO:0000313" key="3">
    <source>
        <dbReference type="Proteomes" id="UP001249851"/>
    </source>
</evidence>
<sequence length="280" mass="31378">MAAFQAIVNKHYPDDEDSCMSCLTTTKYCCLPCKWALCNKCSVPEENEDTPGWKPGKSIAYREHCWKEFTGNNSWKPKPNLTQGRSVSPHMNFFVFPKMERLAAKIVMTRDSCNPDKAVEPSTSLTAKGSQVLDVNIESSTSGEKEQNKFAPVRKNRKRKQTDDNCTLTEAFQLMRGMVENDPMRDLIAMMREDMERSQQHELRLMQVFMGTSSASLGSPYAATMYPGYFPGEFPRLQGCQFHPVASSTVSQSSATQSQARGSSPSKDSFISEGSLYLPL</sequence>
<organism evidence="2 3">
    <name type="scientific">Acropora cervicornis</name>
    <name type="common">Staghorn coral</name>
    <dbReference type="NCBI Taxonomy" id="6130"/>
    <lineage>
        <taxon>Eukaryota</taxon>
        <taxon>Metazoa</taxon>
        <taxon>Cnidaria</taxon>
        <taxon>Anthozoa</taxon>
        <taxon>Hexacorallia</taxon>
        <taxon>Scleractinia</taxon>
        <taxon>Astrocoeniina</taxon>
        <taxon>Acroporidae</taxon>
        <taxon>Acropora</taxon>
    </lineage>
</organism>
<evidence type="ECO:0000313" key="2">
    <source>
        <dbReference type="EMBL" id="KAK2558671.1"/>
    </source>
</evidence>
<dbReference type="EMBL" id="JARQWQ010000043">
    <property type="protein sequence ID" value="KAK2558671.1"/>
    <property type="molecule type" value="Genomic_DNA"/>
</dbReference>